<evidence type="ECO:0000256" key="4">
    <source>
        <dbReference type="ARBA" id="ARBA00023033"/>
    </source>
</evidence>
<feature type="domain" description="Luciferase-like" evidence="5">
    <location>
        <begin position="5"/>
        <end position="308"/>
    </location>
</feature>
<accession>A0ABP8RSG4</accession>
<dbReference type="Pfam" id="PF00296">
    <property type="entry name" value="Bac_luciferase"/>
    <property type="match status" value="1"/>
</dbReference>
<dbReference type="SUPFAM" id="SSF51679">
    <property type="entry name" value="Bacterial luciferase-like"/>
    <property type="match status" value="1"/>
</dbReference>
<evidence type="ECO:0000259" key="5">
    <source>
        <dbReference type="Pfam" id="PF00296"/>
    </source>
</evidence>
<proteinExistence type="inferred from homology"/>
<dbReference type="Proteomes" id="UP001501598">
    <property type="component" value="Unassembled WGS sequence"/>
</dbReference>
<comment type="similarity">
    <text evidence="1">Belongs to the bacterial luciferase oxidoreductase family.</text>
</comment>
<keyword evidence="7" id="KW-1185">Reference proteome</keyword>
<keyword evidence="2" id="KW-0285">Flavoprotein</keyword>
<organism evidence="6 7">
    <name type="scientific">Pseudonocardia xishanensis</name>
    <dbReference type="NCBI Taxonomy" id="630995"/>
    <lineage>
        <taxon>Bacteria</taxon>
        <taxon>Bacillati</taxon>
        <taxon>Actinomycetota</taxon>
        <taxon>Actinomycetes</taxon>
        <taxon>Pseudonocardiales</taxon>
        <taxon>Pseudonocardiaceae</taxon>
        <taxon>Pseudonocardia</taxon>
    </lineage>
</organism>
<dbReference type="PANTHER" id="PTHR30137">
    <property type="entry name" value="LUCIFERASE-LIKE MONOOXYGENASE"/>
    <property type="match status" value="1"/>
</dbReference>
<keyword evidence="3" id="KW-0560">Oxidoreductase</keyword>
<comment type="caution">
    <text evidence="6">The sequence shown here is derived from an EMBL/GenBank/DDBJ whole genome shotgun (WGS) entry which is preliminary data.</text>
</comment>
<dbReference type="InterPro" id="IPR011251">
    <property type="entry name" value="Luciferase-like_dom"/>
</dbReference>
<dbReference type="InterPro" id="IPR036661">
    <property type="entry name" value="Luciferase-like_sf"/>
</dbReference>
<evidence type="ECO:0000256" key="2">
    <source>
        <dbReference type="ARBA" id="ARBA00022630"/>
    </source>
</evidence>
<evidence type="ECO:0000313" key="7">
    <source>
        <dbReference type="Proteomes" id="UP001501598"/>
    </source>
</evidence>
<evidence type="ECO:0000256" key="1">
    <source>
        <dbReference type="ARBA" id="ARBA00010426"/>
    </source>
</evidence>
<keyword evidence="4" id="KW-0503">Monooxygenase</keyword>
<gene>
    <name evidence="6" type="ORF">GCM10023175_25590</name>
</gene>
<dbReference type="EMBL" id="BAABGT010000031">
    <property type="protein sequence ID" value="GAA4545541.1"/>
    <property type="molecule type" value="Genomic_DNA"/>
</dbReference>
<protein>
    <submittedName>
        <fullName evidence="6">LLM class flavin-dependent oxidoreductase</fullName>
    </submittedName>
</protein>
<evidence type="ECO:0000313" key="6">
    <source>
        <dbReference type="EMBL" id="GAA4545541.1"/>
    </source>
</evidence>
<reference evidence="7" key="1">
    <citation type="journal article" date="2019" name="Int. J. Syst. Evol. Microbiol.">
        <title>The Global Catalogue of Microorganisms (GCM) 10K type strain sequencing project: providing services to taxonomists for standard genome sequencing and annotation.</title>
        <authorList>
            <consortium name="The Broad Institute Genomics Platform"/>
            <consortium name="The Broad Institute Genome Sequencing Center for Infectious Disease"/>
            <person name="Wu L."/>
            <person name="Ma J."/>
        </authorList>
    </citation>
    <scope>NUCLEOTIDE SEQUENCE [LARGE SCALE GENOMIC DNA]</scope>
    <source>
        <strain evidence="7">JCM 17906</strain>
    </source>
</reference>
<sequence>MTRLRFGTFLAPFHAPGQNPTLALQRDLELVEHLDRLGYDEAWIGEHHSAGSEIIASPEIFIATAAERTRNIKLGTGVTSIAYHNPLWVADRMVLLDHLTRGRTMLGCGPGSLPTDSAMIGLNPTDTRELLEVNLDIIVRLLRGESVTQTTRTHELVNAQLQLAPYSDPCFDVAVAAVASPTGPRMAGQHGVGLLSIGATLSADGFDALAHHWNVVEERAAHYGQPAPDRSKWRLVGLMHVAETREQAYKEVEYGIEHWFQYFQKVAAFPQMAVDGSNLREMIDFVNEAGIGAIGTVEDAKAQVQKLWDQSGGFGAMLLLGHEWASPAATRRSYELIAQHVFPEFQGQAAGTLAAKDRAGSTREAHAQSQLDAVEHMTKRYEKELAEKG</sequence>
<dbReference type="InterPro" id="IPR050766">
    <property type="entry name" value="Bact_Lucif_Oxidored"/>
</dbReference>
<dbReference type="RefSeq" id="WP_345416525.1">
    <property type="nucleotide sequence ID" value="NZ_BAABGT010000031.1"/>
</dbReference>
<evidence type="ECO:0000256" key="3">
    <source>
        <dbReference type="ARBA" id="ARBA00023002"/>
    </source>
</evidence>
<dbReference type="Gene3D" id="3.20.20.30">
    <property type="entry name" value="Luciferase-like domain"/>
    <property type="match status" value="1"/>
</dbReference>
<dbReference type="PANTHER" id="PTHR30137:SF16">
    <property type="entry name" value="BLL0895 PROTEIN"/>
    <property type="match status" value="1"/>
</dbReference>
<name>A0ABP8RSG4_9PSEU</name>